<dbReference type="AlphaFoldDB" id="A0A5N0E868"/>
<dbReference type="EMBL" id="VXLC01000021">
    <property type="protein sequence ID" value="KAA8884364.1"/>
    <property type="molecule type" value="Genomic_DNA"/>
</dbReference>
<evidence type="ECO:0000256" key="2">
    <source>
        <dbReference type="SAM" id="Phobius"/>
    </source>
</evidence>
<keyword evidence="2" id="KW-0472">Membrane</keyword>
<dbReference type="Gene3D" id="3.40.220.10">
    <property type="entry name" value="Leucine Aminopeptidase, subunit E, domain 1"/>
    <property type="match status" value="1"/>
</dbReference>
<evidence type="ECO:0000259" key="3">
    <source>
        <dbReference type="Pfam" id="PF07693"/>
    </source>
</evidence>
<feature type="transmembrane region" description="Helical" evidence="2">
    <location>
        <begin position="615"/>
        <end position="637"/>
    </location>
</feature>
<dbReference type="RefSeq" id="WP_150406343.1">
    <property type="nucleotide sequence ID" value="NZ_VXLC01000021.1"/>
</dbReference>
<organism evidence="4 5">
    <name type="scientific">Nocardia colli</name>
    <dbReference type="NCBI Taxonomy" id="2545717"/>
    <lineage>
        <taxon>Bacteria</taxon>
        <taxon>Bacillati</taxon>
        <taxon>Actinomycetota</taxon>
        <taxon>Actinomycetes</taxon>
        <taxon>Mycobacteriales</taxon>
        <taxon>Nocardiaceae</taxon>
        <taxon>Nocardia</taxon>
    </lineage>
</organism>
<feature type="transmembrane region" description="Helical" evidence="2">
    <location>
        <begin position="450"/>
        <end position="470"/>
    </location>
</feature>
<dbReference type="InterPro" id="IPR052754">
    <property type="entry name" value="NTPase_KAP_P-loop"/>
</dbReference>
<dbReference type="OrthoDB" id="88903at2"/>
<dbReference type="InterPro" id="IPR043472">
    <property type="entry name" value="Macro_dom-like"/>
</dbReference>
<dbReference type="PANTHER" id="PTHR22674:SF6">
    <property type="entry name" value="NTPASE KAP FAMILY P-LOOP DOMAIN-CONTAINING PROTEIN 1"/>
    <property type="match status" value="1"/>
</dbReference>
<protein>
    <recommendedName>
        <fullName evidence="3">KAP NTPase domain-containing protein</fullName>
    </recommendedName>
</protein>
<feature type="region of interest" description="Disordered" evidence="1">
    <location>
        <begin position="735"/>
        <end position="756"/>
    </location>
</feature>
<evidence type="ECO:0000313" key="5">
    <source>
        <dbReference type="Proteomes" id="UP000323876"/>
    </source>
</evidence>
<sequence>MPEEVPSGIALGLIGDVLCSVARTSRPWDLEIDTIVVSLGSSLGNLGRALEGRFPDAAWDSIRFDEIRADAPAVLELSGNSSSAVTHLQRAILATPRDQVGDLGEITEDSLRLVAKSAAAAAAAHGSRALGFPLLGTGAMAQPADGIAAVLVPAVLDAVQALPSEHPDFLVFVCRTTEDEELINREFTRYLQQGGSELAGGTARDLVDPNEGLPLSSDQLGFAPYVSMLATVIADKTTPLPLSIGVFGEWGSGKSTFMAMLRDRVTILAGSDGTRYCEQVAQIGFNAWHYADTNLWASLGDEIFRQLAGPAFDPKEHAKQIRSELAERLDQRDQLEFVTEQAGVTAARLQADVDRAIAKRRTTAADLMTALRASPVFGSRVGQLWSQLGVDDQVEQTQLFTAQLHGTLTEAAQLRRGAYDRWGRLSLAVAVVLLLSGVVVAMVAPVVREWVAPVAATVAVFSSMGIGLLARTRAGLRNLREVTEDVQSQLSQATRGSAVEELADKLAELRTAEAEQRVAQAQLDDVVAHVGELGRQLAQLAPGRRLYSFLADRAQGNSYSGNLGLVSTIRKDLAQLVQLMEEWRKNPEEWAGTQCPADRIVLYIDDLDRCRPDQVVAVLQAVHLLLAFKLFVVVVGVDPRWLLRSLRSQYADLLHDGMADDWHTPEDYLEKILNIPLALPAMSEGSLGRLLRSIDQDPGDIPPPPEQVVAQANTRRQLLPNSTNRVYNEGGFTIIEPGSEVDTQPRATPAPPRPLTEPELALLTSLDLLIETPREAKRLFNLYRMVRATRDLSEASRFLGTDGHPGEYQAVVLLLGLLTAHARLLGGVLDTAPDPVNGVEGGIAHRSPDTSWTQFVHDLEPRRTDSTWSNRVVGPFPNPHLPHWNRLHRGLSKLSETVDLQDLTALQAWLPRIRRFSYVLMTGETA</sequence>
<feature type="transmembrane region" description="Helical" evidence="2">
    <location>
        <begin position="425"/>
        <end position="444"/>
    </location>
</feature>
<feature type="domain" description="KAP NTPase" evidence="3">
    <location>
        <begin position="551"/>
        <end position="782"/>
    </location>
</feature>
<proteinExistence type="predicted"/>
<comment type="caution">
    <text evidence="4">The sequence shown here is derived from an EMBL/GenBank/DDBJ whole genome shotgun (WGS) entry which is preliminary data.</text>
</comment>
<keyword evidence="2" id="KW-1133">Transmembrane helix</keyword>
<evidence type="ECO:0000256" key="1">
    <source>
        <dbReference type="SAM" id="MobiDB-lite"/>
    </source>
</evidence>
<gene>
    <name evidence="4" type="ORF">F3087_34710</name>
</gene>
<keyword evidence="2" id="KW-0812">Transmembrane</keyword>
<feature type="domain" description="KAP NTPase" evidence="3">
    <location>
        <begin position="222"/>
        <end position="304"/>
    </location>
</feature>
<dbReference type="PANTHER" id="PTHR22674">
    <property type="entry name" value="NTPASE, KAP FAMILY P-LOOP DOMAIN-CONTAINING 1"/>
    <property type="match status" value="1"/>
</dbReference>
<reference evidence="4 5" key="1">
    <citation type="submission" date="2019-09" db="EMBL/GenBank/DDBJ databases">
        <authorList>
            <person name="Wang X."/>
        </authorList>
    </citation>
    <scope>NUCLEOTIDE SEQUENCE [LARGE SCALE GENOMIC DNA]</scope>
    <source>
        <strain evidence="4 5">CICC 11023</strain>
    </source>
</reference>
<keyword evidence="5" id="KW-1185">Reference proteome</keyword>
<dbReference type="Pfam" id="PF07693">
    <property type="entry name" value="KAP_NTPase"/>
    <property type="match status" value="2"/>
</dbReference>
<dbReference type="SUPFAM" id="SSF52949">
    <property type="entry name" value="Macro domain-like"/>
    <property type="match status" value="1"/>
</dbReference>
<dbReference type="Proteomes" id="UP000323876">
    <property type="component" value="Unassembled WGS sequence"/>
</dbReference>
<evidence type="ECO:0000313" key="4">
    <source>
        <dbReference type="EMBL" id="KAA8884364.1"/>
    </source>
</evidence>
<dbReference type="InterPro" id="IPR011646">
    <property type="entry name" value="KAP_P-loop"/>
</dbReference>
<accession>A0A5N0E868</accession>
<name>A0A5N0E868_9NOCA</name>